<organism evidence="6 7">
    <name type="scientific">Exophiala bonariae</name>
    <dbReference type="NCBI Taxonomy" id="1690606"/>
    <lineage>
        <taxon>Eukaryota</taxon>
        <taxon>Fungi</taxon>
        <taxon>Dikarya</taxon>
        <taxon>Ascomycota</taxon>
        <taxon>Pezizomycotina</taxon>
        <taxon>Eurotiomycetes</taxon>
        <taxon>Chaetothyriomycetidae</taxon>
        <taxon>Chaetothyriales</taxon>
        <taxon>Herpotrichiellaceae</taxon>
        <taxon>Exophiala</taxon>
    </lineage>
</organism>
<sequence>MISYLNPIPSLPNPLGPHKVGTSEWEIPVSEITSSSQSPDPIISTIKFRLYYPTPPTETSGSIKWLPPPQNQWIEAYSSFLGAGARLSSFISALPSLIKYTTIPAVPDSPLLPRTVSSKYPLLVFSHGLGGNFNTYSSVCTALASFGIVCAAPEHRDGSAPISLIRSSPTQQTVSIPYQKHAHSPTPEVINARNAQLRIRLWELDQLSTVLIGLNRGETFTNYAASKNQRESVPALSNVLDLRPGHITWAGHSFGAATTVQFVKSIYYRQHLPSLKGTQYENDQDWKPLYTPAENGELVKQITPESPVALLDLWTMPLRGDTTEWLWQKPLPCYDRQSSSGTDNTNAVAIMSAEFHRWAELLNRTKAALSPRPAEAIKELERRRSESSSTSSQDSSTSSKSAADIKAPIPFPDEATPPSSTVSSNEPSRTSTPIPTSTSSSPPAPPSCTPKQNSPSLYLIPHSAHLSQSDFGLLFPNLTRYLMKAQDPQKTIELNVRAILAVMRGRGLEIEHFQPKTSPAKSKQQQQQQQPQQTEKAENLLDAILSQEGIEDRFVKLSLN</sequence>
<dbReference type="GeneID" id="89974666"/>
<feature type="compositionally biased region" description="Low complexity" evidence="5">
    <location>
        <begin position="387"/>
        <end position="401"/>
    </location>
</feature>
<evidence type="ECO:0000313" key="7">
    <source>
        <dbReference type="Proteomes" id="UP001358417"/>
    </source>
</evidence>
<reference evidence="6 7" key="1">
    <citation type="submission" date="2023-08" db="EMBL/GenBank/DDBJ databases">
        <title>Black Yeasts Isolated from many extreme environments.</title>
        <authorList>
            <person name="Coleine C."/>
            <person name="Stajich J.E."/>
            <person name="Selbmann L."/>
        </authorList>
    </citation>
    <scope>NUCLEOTIDE SEQUENCE [LARGE SCALE GENOMIC DNA]</scope>
    <source>
        <strain evidence="6 7">CCFEE 5792</strain>
    </source>
</reference>
<dbReference type="EMBL" id="JAVRRD010000024">
    <property type="protein sequence ID" value="KAK5047829.1"/>
    <property type="molecule type" value="Genomic_DNA"/>
</dbReference>
<dbReference type="InterPro" id="IPR029058">
    <property type="entry name" value="AB_hydrolase_fold"/>
</dbReference>
<accession>A0AAV9N4U5</accession>
<name>A0AAV9N4U5_9EURO</name>
<evidence type="ECO:0000256" key="4">
    <source>
        <dbReference type="PIRNR" id="PIRNR018169"/>
    </source>
</evidence>
<protein>
    <recommendedName>
        <fullName evidence="4">Putative phospholipase</fullName>
        <ecNumber evidence="4">3.1.1.47</ecNumber>
    </recommendedName>
</protein>
<keyword evidence="2 4" id="KW-0442">Lipid degradation</keyword>
<feature type="region of interest" description="Disordered" evidence="5">
    <location>
        <begin position="379"/>
        <end position="456"/>
    </location>
</feature>
<dbReference type="PANTHER" id="PTHR10272">
    <property type="entry name" value="PLATELET-ACTIVATING FACTOR ACETYLHYDROLASE"/>
    <property type="match status" value="1"/>
</dbReference>
<evidence type="ECO:0000256" key="5">
    <source>
        <dbReference type="SAM" id="MobiDB-lite"/>
    </source>
</evidence>
<feature type="compositionally biased region" description="Low complexity" evidence="5">
    <location>
        <begin position="427"/>
        <end position="441"/>
    </location>
</feature>
<comment type="caution">
    <text evidence="6">The sequence shown here is derived from an EMBL/GenBank/DDBJ whole genome shotgun (WGS) entry which is preliminary data.</text>
</comment>
<feature type="region of interest" description="Disordered" evidence="5">
    <location>
        <begin position="515"/>
        <end position="537"/>
    </location>
</feature>
<keyword evidence="1 4" id="KW-0378">Hydrolase</keyword>
<evidence type="ECO:0000256" key="1">
    <source>
        <dbReference type="ARBA" id="ARBA00022801"/>
    </source>
</evidence>
<dbReference type="Pfam" id="PF03403">
    <property type="entry name" value="PAF-AH_p_II"/>
    <property type="match status" value="1"/>
</dbReference>
<feature type="compositionally biased region" description="Low complexity" evidence="5">
    <location>
        <begin position="515"/>
        <end position="534"/>
    </location>
</feature>
<feature type="compositionally biased region" description="Polar residues" evidence="5">
    <location>
        <begin position="417"/>
        <end position="426"/>
    </location>
</feature>
<dbReference type="GO" id="GO:0003847">
    <property type="term" value="F:1-alkyl-2-acetylglycerophosphocholine esterase activity"/>
    <property type="evidence" value="ECO:0007669"/>
    <property type="project" value="UniProtKB-UniRule"/>
</dbReference>
<comment type="similarity">
    <text evidence="4">Belongs to the serine esterase family.</text>
</comment>
<dbReference type="Proteomes" id="UP001358417">
    <property type="component" value="Unassembled WGS sequence"/>
</dbReference>
<dbReference type="AlphaFoldDB" id="A0AAV9N4U5"/>
<evidence type="ECO:0000256" key="3">
    <source>
        <dbReference type="ARBA" id="ARBA00023098"/>
    </source>
</evidence>
<dbReference type="InterPro" id="IPR016715">
    <property type="entry name" value="PAF_acetylhydro_eukaryote"/>
</dbReference>
<dbReference type="RefSeq" id="XP_064703356.1">
    <property type="nucleotide sequence ID" value="XM_064850055.1"/>
</dbReference>
<comment type="catalytic activity">
    <reaction evidence="4">
        <text>a 1-O-alkyl-2-acetyl-sn-glycero-3-phosphocholine + H2O = a 1-O-alkyl-sn-glycero-3-phosphocholine + acetate + H(+)</text>
        <dbReference type="Rhea" id="RHEA:17777"/>
        <dbReference type="ChEBI" id="CHEBI:15377"/>
        <dbReference type="ChEBI" id="CHEBI:15378"/>
        <dbReference type="ChEBI" id="CHEBI:30089"/>
        <dbReference type="ChEBI" id="CHEBI:30909"/>
        <dbReference type="ChEBI" id="CHEBI:36707"/>
        <dbReference type="EC" id="3.1.1.47"/>
    </reaction>
</comment>
<dbReference type="PIRSF" id="PIRSF018169">
    <property type="entry name" value="PAF_acetylhydrolase"/>
    <property type="match status" value="1"/>
</dbReference>
<dbReference type="EC" id="3.1.1.47" evidence="4"/>
<dbReference type="PANTHER" id="PTHR10272:SF7">
    <property type="entry name" value="PHOSPHOLIPASE-RELATED"/>
    <property type="match status" value="1"/>
</dbReference>
<evidence type="ECO:0000313" key="6">
    <source>
        <dbReference type="EMBL" id="KAK5047829.1"/>
    </source>
</evidence>
<gene>
    <name evidence="6" type="ORF">LTR84_006494</name>
</gene>
<dbReference type="Gene3D" id="3.40.50.1820">
    <property type="entry name" value="alpha/beta hydrolase"/>
    <property type="match status" value="1"/>
</dbReference>
<keyword evidence="3 4" id="KW-0443">Lipid metabolism</keyword>
<proteinExistence type="inferred from homology"/>
<keyword evidence="7" id="KW-1185">Reference proteome</keyword>
<dbReference type="GO" id="GO:0016042">
    <property type="term" value="P:lipid catabolic process"/>
    <property type="evidence" value="ECO:0007669"/>
    <property type="project" value="UniProtKB-KW"/>
</dbReference>
<evidence type="ECO:0000256" key="2">
    <source>
        <dbReference type="ARBA" id="ARBA00022963"/>
    </source>
</evidence>
<dbReference type="SUPFAM" id="SSF53474">
    <property type="entry name" value="alpha/beta-Hydrolases"/>
    <property type="match status" value="1"/>
</dbReference>